<organism evidence="1">
    <name type="scientific">Parabacteroides goldsteinii</name>
    <dbReference type="NCBI Taxonomy" id="328812"/>
    <lineage>
        <taxon>Bacteria</taxon>
        <taxon>Pseudomonadati</taxon>
        <taxon>Bacteroidota</taxon>
        <taxon>Bacteroidia</taxon>
        <taxon>Bacteroidales</taxon>
        <taxon>Tannerellaceae</taxon>
        <taxon>Parabacteroides</taxon>
    </lineage>
</organism>
<dbReference type="InterPro" id="IPR009003">
    <property type="entry name" value="Peptidase_S1_PA"/>
</dbReference>
<comment type="caution">
    <text evidence="1">The sequence shown here is derived from an EMBL/GenBank/DDBJ whole genome shotgun (WGS) entry which is preliminary data.</text>
</comment>
<keyword evidence="1" id="KW-0378">Hydrolase</keyword>
<sequence length="268" mass="29939">MAIIPQFYKNAVVSIGIKKPNDHIVWMGTGFFMTRRADDQGNVRPFLVTNKHVFQGKSSIVIRMKEKGTENLKEIDAPIVKDDGTPTYVLHPQNDIDIAVLPLNGSFITTNNLEFPSFDIDVNAMTSSELRDNGVEEGTLIYMLGYTMGLVNQSSSRPICRLGCIARISEAQIQEQHNILVDIQNFPGNSGSPIINRPELLSIQGTKNLDRSVLVGIIHSYIPYQETLINSQTGKTVEIRSENSGLAYVHPVEYIREIIDSIFPLQNH</sequence>
<dbReference type="GO" id="GO:0006508">
    <property type="term" value="P:proteolysis"/>
    <property type="evidence" value="ECO:0007669"/>
    <property type="project" value="UniProtKB-KW"/>
</dbReference>
<dbReference type="AlphaFoldDB" id="A0A6G1ZHG5"/>
<dbReference type="Gene3D" id="2.40.10.10">
    <property type="entry name" value="Trypsin-like serine proteases"/>
    <property type="match status" value="2"/>
</dbReference>
<dbReference type="RefSeq" id="WP_007655410.1">
    <property type="nucleotide sequence ID" value="NZ_AP031410.1"/>
</dbReference>
<dbReference type="Pfam" id="PF13365">
    <property type="entry name" value="Trypsin_2"/>
    <property type="match status" value="1"/>
</dbReference>
<dbReference type="GO" id="GO:0008233">
    <property type="term" value="F:peptidase activity"/>
    <property type="evidence" value="ECO:0007669"/>
    <property type="project" value="UniProtKB-KW"/>
</dbReference>
<keyword evidence="1" id="KW-0645">Protease</keyword>
<dbReference type="InterPro" id="IPR043504">
    <property type="entry name" value="Peptidase_S1_PA_chymotrypsin"/>
</dbReference>
<accession>A0A6G1ZHG5</accession>
<name>A0A6G1ZHG5_9BACT</name>
<reference evidence="1" key="1">
    <citation type="journal article" date="2019" name="Nat. Med.">
        <title>A library of human gut bacterial isolates paired with longitudinal multiomics data enables mechanistic microbiome research.</title>
        <authorList>
            <person name="Poyet M."/>
            <person name="Groussin M."/>
            <person name="Gibbons S.M."/>
            <person name="Avila-Pacheco J."/>
            <person name="Jiang X."/>
            <person name="Kearney S.M."/>
            <person name="Perrotta A.R."/>
            <person name="Berdy B."/>
            <person name="Zhao S."/>
            <person name="Lieberman T.D."/>
            <person name="Swanson P.K."/>
            <person name="Smith M."/>
            <person name="Roesemann S."/>
            <person name="Alexander J.E."/>
            <person name="Rich S.A."/>
            <person name="Livny J."/>
            <person name="Vlamakis H."/>
            <person name="Clish C."/>
            <person name="Bullock K."/>
            <person name="Deik A."/>
            <person name="Scott J."/>
            <person name="Pierce K.A."/>
            <person name="Xavier R.J."/>
            <person name="Alm E.J."/>
        </authorList>
    </citation>
    <scope>NUCLEOTIDE SEQUENCE</scope>
    <source>
        <strain evidence="1">BIOML-A4</strain>
    </source>
</reference>
<protein>
    <submittedName>
        <fullName evidence="1">Serine protease</fullName>
    </submittedName>
</protein>
<proteinExistence type="predicted"/>
<evidence type="ECO:0000313" key="1">
    <source>
        <dbReference type="EMBL" id="MRY13255.1"/>
    </source>
</evidence>
<gene>
    <name evidence="1" type="ORF">GKE01_17570</name>
</gene>
<dbReference type="SUPFAM" id="SSF50494">
    <property type="entry name" value="Trypsin-like serine proteases"/>
    <property type="match status" value="1"/>
</dbReference>
<dbReference type="EMBL" id="WKLP01000028">
    <property type="protein sequence ID" value="MRY13255.1"/>
    <property type="molecule type" value="Genomic_DNA"/>
</dbReference>